<dbReference type="PANTHER" id="PTHR23155:SF1205">
    <property type="entry name" value="DISEASE RESISTANCE PROTEIN RPM1"/>
    <property type="match status" value="1"/>
</dbReference>
<dbReference type="Gene3D" id="1.10.10.10">
    <property type="entry name" value="Winged helix-like DNA-binding domain superfamily/Winged helix DNA-binding domain"/>
    <property type="match status" value="1"/>
</dbReference>
<accession>A0A835D5X9</accession>
<keyword evidence="2" id="KW-0547">Nucleotide-binding</keyword>
<dbReference type="InterPro" id="IPR032675">
    <property type="entry name" value="LRR_dom_sf"/>
</dbReference>
<keyword evidence="3" id="KW-0611">Plant defense</keyword>
<feature type="domain" description="NB-ARC" evidence="5">
    <location>
        <begin position="166"/>
        <end position="340"/>
    </location>
</feature>
<sequence>MAEGAIFFLLEKVVSFLEEETNLQSEMRADVDEIRRRLNTMEAFLKDAEGKEQSASLKNLVKQVQEVAYEIDDVLDKFMLCVPQQSHGHGLLDRLHTKAHIVRHWGTYHEISSQIKAKKDKIQNILTEASTHFNSLNTASSSTVRRDPRLAYPAIVDDEIVGITNAKEELIRLLTNGESRCTVISVVGTGGLGKTTLVKKVYDSQRVKNHFVSHAWINVSESFDTKELLKRLLQKLFEDRRETVLPQGLDTMEDSTLIGELKKFLQRARYVVVFDDVWSIDVWESMKHAIPNNYHGSRVMLITRDRDIASICVRSPGHMHNLQPLPSQEAWKLFCIKAFRSWDVGSCCPLDLRELSQEIVKNCEGLPLAVALIGDLLSRADKTQIEWKQLIHEGLRYELENNHSLTCITSALLLSYNNLPYHLKSCFLYFGVFPHDYPIKRTRLIRLWIAEGFVKKREGKTLEEVADDHLNKLMCASLIEVANKGFDGRARSYRVHHIMHKIILSKNKEENFSVVFSEQNTNGQEKIWRLSIQDNKQNIKPNTSFSYTRSLFMSWKTDLSGSSMDVLSSFDSLKVLDLQDAPITEFPDATLSQLRYLSLRNTKISQLPKSLGHSRNLETLDLKQTRVVELPTQILKLERLRHLLIYRYNNINKYVFLGCVQGLKVSTGIQHLSSLQKLSFIKATGGRSIIKELGKLTELRKLGVVELKREDGKYLCISIEKMKNLLTLDVTSKHMGEVLDLHDMDTPPRLLQRLYLKGHLEKFPRWISLLRDLVRIGLKWSKLKDNPLEALEALPSLIELKLADAYTGQELVFGAGGFQRLEILELDLFDQLNMVTVHDNTMPRLQKLTMSRCENLKIAPVEGDFSFSASLAKAFGSALNMVATSLDAKGVVMVKHPTARASLEELEKLGCVIVHEVDAHTMKEHPFLKTQMFDRIVFNFPHAGYHYRWEHEQCQIELHQEVLKGFFRNARNMLIDNGEVHVTHKTAYPFSKWEVKKLAEEEGLCLVAEVEFTKLDYPGYHNKRGDGRRSNRTFRVGNCSTFKFALLNTNHSA</sequence>
<organism evidence="9 10">
    <name type="scientific">Tetracentron sinense</name>
    <name type="common">Spur-leaf</name>
    <dbReference type="NCBI Taxonomy" id="13715"/>
    <lineage>
        <taxon>Eukaryota</taxon>
        <taxon>Viridiplantae</taxon>
        <taxon>Streptophyta</taxon>
        <taxon>Embryophyta</taxon>
        <taxon>Tracheophyta</taxon>
        <taxon>Spermatophyta</taxon>
        <taxon>Magnoliopsida</taxon>
        <taxon>Trochodendrales</taxon>
        <taxon>Trochodendraceae</taxon>
        <taxon>Tetracentron</taxon>
    </lineage>
</organism>
<feature type="domain" description="25S rRNA (uridine-N(3))-methyltransferase BMT5-like" evidence="6">
    <location>
        <begin position="862"/>
        <end position="1024"/>
    </location>
</feature>
<dbReference type="Pfam" id="PF23559">
    <property type="entry name" value="WHD_DRP"/>
    <property type="match status" value="1"/>
</dbReference>
<keyword evidence="4" id="KW-0175">Coiled coil</keyword>
<dbReference type="Pfam" id="PF18052">
    <property type="entry name" value="Rx_N"/>
    <property type="match status" value="1"/>
</dbReference>
<dbReference type="GO" id="GO:0043531">
    <property type="term" value="F:ADP binding"/>
    <property type="evidence" value="ECO:0007669"/>
    <property type="project" value="InterPro"/>
</dbReference>
<dbReference type="GO" id="GO:0098542">
    <property type="term" value="P:defense response to other organism"/>
    <property type="evidence" value="ECO:0007669"/>
    <property type="project" value="TreeGrafter"/>
</dbReference>
<dbReference type="OMA" id="ERTPQWI"/>
<keyword evidence="10" id="KW-1185">Reference proteome</keyword>
<dbReference type="InterPro" id="IPR029063">
    <property type="entry name" value="SAM-dependent_MTases_sf"/>
</dbReference>
<evidence type="ECO:0000256" key="1">
    <source>
        <dbReference type="ARBA" id="ARBA00022737"/>
    </source>
</evidence>
<evidence type="ECO:0000259" key="5">
    <source>
        <dbReference type="Pfam" id="PF00931"/>
    </source>
</evidence>
<dbReference type="InterPro" id="IPR038005">
    <property type="entry name" value="RX-like_CC"/>
</dbReference>
<dbReference type="InterPro" id="IPR027417">
    <property type="entry name" value="P-loop_NTPase"/>
</dbReference>
<name>A0A835D5X9_TETSI</name>
<reference evidence="9 10" key="1">
    <citation type="submission" date="2020-04" db="EMBL/GenBank/DDBJ databases">
        <title>Plant Genome Project.</title>
        <authorList>
            <person name="Zhang R.-G."/>
        </authorList>
    </citation>
    <scope>NUCLEOTIDE SEQUENCE [LARGE SCALE GENOMIC DNA]</scope>
    <source>
        <strain evidence="9">YNK0</strain>
        <tissue evidence="9">Leaf</tissue>
    </source>
</reference>
<dbReference type="SUPFAM" id="SSF52058">
    <property type="entry name" value="L domain-like"/>
    <property type="match status" value="1"/>
</dbReference>
<protein>
    <submittedName>
        <fullName evidence="9">Uncharacterized protein</fullName>
    </submittedName>
</protein>
<dbReference type="CDD" id="cd14798">
    <property type="entry name" value="RX-CC_like"/>
    <property type="match status" value="1"/>
</dbReference>
<dbReference type="SUPFAM" id="SSF52540">
    <property type="entry name" value="P-loop containing nucleoside triphosphate hydrolases"/>
    <property type="match status" value="1"/>
</dbReference>
<dbReference type="InterPro" id="IPR002182">
    <property type="entry name" value="NB-ARC"/>
</dbReference>
<feature type="domain" description="Disease resistance protein winged helix" evidence="8">
    <location>
        <begin position="432"/>
        <end position="503"/>
    </location>
</feature>
<dbReference type="InterPro" id="IPR058922">
    <property type="entry name" value="WHD_DRP"/>
</dbReference>
<dbReference type="Proteomes" id="UP000655225">
    <property type="component" value="Unassembled WGS sequence"/>
</dbReference>
<dbReference type="InterPro" id="IPR019446">
    <property type="entry name" value="BMT5-like"/>
</dbReference>
<dbReference type="Gene3D" id="3.40.50.300">
    <property type="entry name" value="P-loop containing nucleotide triphosphate hydrolases"/>
    <property type="match status" value="1"/>
</dbReference>
<dbReference type="InterPro" id="IPR042197">
    <property type="entry name" value="Apaf_helical"/>
</dbReference>
<dbReference type="FunFam" id="3.40.50.300:FF:001091">
    <property type="entry name" value="Probable disease resistance protein At1g61300"/>
    <property type="match status" value="1"/>
</dbReference>
<dbReference type="Gene3D" id="3.80.10.10">
    <property type="entry name" value="Ribonuclease Inhibitor"/>
    <property type="match status" value="2"/>
</dbReference>
<dbReference type="Gene3D" id="1.20.5.4130">
    <property type="match status" value="1"/>
</dbReference>
<dbReference type="InterPro" id="IPR036388">
    <property type="entry name" value="WH-like_DNA-bd_sf"/>
</dbReference>
<dbReference type="Gene3D" id="1.10.8.430">
    <property type="entry name" value="Helical domain of apoptotic protease-activating factors"/>
    <property type="match status" value="1"/>
</dbReference>
<gene>
    <name evidence="9" type="ORF">HHK36_024017</name>
</gene>
<dbReference type="InterPro" id="IPR044974">
    <property type="entry name" value="Disease_R_plants"/>
</dbReference>
<dbReference type="AlphaFoldDB" id="A0A835D5X9"/>
<evidence type="ECO:0000256" key="4">
    <source>
        <dbReference type="SAM" id="Coils"/>
    </source>
</evidence>
<evidence type="ECO:0000313" key="10">
    <source>
        <dbReference type="Proteomes" id="UP000655225"/>
    </source>
</evidence>
<dbReference type="GO" id="GO:0070042">
    <property type="term" value="F:rRNA (uridine-N3-)-methyltransferase activity"/>
    <property type="evidence" value="ECO:0007669"/>
    <property type="project" value="InterPro"/>
</dbReference>
<evidence type="ECO:0000259" key="6">
    <source>
        <dbReference type="Pfam" id="PF10354"/>
    </source>
</evidence>
<feature type="coiled-coil region" evidence="4">
    <location>
        <begin position="17"/>
        <end position="51"/>
    </location>
</feature>
<keyword evidence="1" id="KW-0677">Repeat</keyword>
<dbReference type="Pfam" id="PF00931">
    <property type="entry name" value="NB-ARC"/>
    <property type="match status" value="1"/>
</dbReference>
<dbReference type="InterPro" id="IPR041118">
    <property type="entry name" value="Rx_N"/>
</dbReference>
<dbReference type="EMBL" id="JABCRI010000017">
    <property type="protein sequence ID" value="KAF8391708.1"/>
    <property type="molecule type" value="Genomic_DNA"/>
</dbReference>
<evidence type="ECO:0000259" key="7">
    <source>
        <dbReference type="Pfam" id="PF18052"/>
    </source>
</evidence>
<dbReference type="PRINTS" id="PR00364">
    <property type="entry name" value="DISEASERSIST"/>
</dbReference>
<dbReference type="SUPFAM" id="SSF53335">
    <property type="entry name" value="S-adenosyl-L-methionine-dependent methyltransferases"/>
    <property type="match status" value="1"/>
</dbReference>
<evidence type="ECO:0000259" key="8">
    <source>
        <dbReference type="Pfam" id="PF23559"/>
    </source>
</evidence>
<dbReference type="GO" id="GO:0070475">
    <property type="term" value="P:rRNA base methylation"/>
    <property type="evidence" value="ECO:0007669"/>
    <property type="project" value="InterPro"/>
</dbReference>
<dbReference type="FunFam" id="1.10.10.10:FF:000322">
    <property type="entry name" value="Probable disease resistance protein At1g63360"/>
    <property type="match status" value="1"/>
</dbReference>
<feature type="domain" description="Disease resistance N-terminal" evidence="7">
    <location>
        <begin position="6"/>
        <end position="89"/>
    </location>
</feature>
<dbReference type="OrthoDB" id="690341at2759"/>
<evidence type="ECO:0000313" key="9">
    <source>
        <dbReference type="EMBL" id="KAF8391708.1"/>
    </source>
</evidence>
<evidence type="ECO:0000256" key="3">
    <source>
        <dbReference type="ARBA" id="ARBA00022821"/>
    </source>
</evidence>
<dbReference type="Pfam" id="PF10354">
    <property type="entry name" value="BMT5-like"/>
    <property type="match status" value="1"/>
</dbReference>
<comment type="caution">
    <text evidence="9">The sequence shown here is derived from an EMBL/GenBank/DDBJ whole genome shotgun (WGS) entry which is preliminary data.</text>
</comment>
<evidence type="ECO:0000256" key="2">
    <source>
        <dbReference type="ARBA" id="ARBA00022741"/>
    </source>
</evidence>
<proteinExistence type="predicted"/>
<dbReference type="PANTHER" id="PTHR23155">
    <property type="entry name" value="DISEASE RESISTANCE PROTEIN RP"/>
    <property type="match status" value="1"/>
</dbReference>